<dbReference type="EMBL" id="JACXIZ010000041">
    <property type="protein sequence ID" value="MBD2847557.1"/>
    <property type="molecule type" value="Genomic_DNA"/>
</dbReference>
<reference evidence="7" key="1">
    <citation type="submission" date="2020-09" db="EMBL/GenBank/DDBJ databases">
        <title>A novel bacterium of genus Paenibacillus, isolated from South China Sea.</title>
        <authorList>
            <person name="Huang H."/>
            <person name="Mo K."/>
            <person name="Hu Y."/>
        </authorList>
    </citation>
    <scope>NUCLEOTIDE SEQUENCE</scope>
    <source>
        <strain evidence="7">IB182496</strain>
    </source>
</reference>
<feature type="transmembrane region" description="Helical" evidence="5">
    <location>
        <begin position="324"/>
        <end position="341"/>
    </location>
</feature>
<evidence type="ECO:0000256" key="3">
    <source>
        <dbReference type="ARBA" id="ARBA00022989"/>
    </source>
</evidence>
<feature type="transmembrane region" description="Helical" evidence="5">
    <location>
        <begin position="21"/>
        <end position="41"/>
    </location>
</feature>
<evidence type="ECO:0000256" key="2">
    <source>
        <dbReference type="ARBA" id="ARBA00022692"/>
    </source>
</evidence>
<evidence type="ECO:0000313" key="7">
    <source>
        <dbReference type="EMBL" id="MBD2847557.1"/>
    </source>
</evidence>
<accession>A0A927BVF0</accession>
<comment type="subcellular location">
    <subcellularLocation>
        <location evidence="1">Membrane</location>
        <topology evidence="1">Multi-pass membrane protein</topology>
    </subcellularLocation>
</comment>
<dbReference type="GO" id="GO:0016874">
    <property type="term" value="F:ligase activity"/>
    <property type="evidence" value="ECO:0007669"/>
    <property type="project" value="UniProtKB-KW"/>
</dbReference>
<keyword evidence="7" id="KW-0436">Ligase</keyword>
<evidence type="ECO:0000256" key="4">
    <source>
        <dbReference type="ARBA" id="ARBA00023136"/>
    </source>
</evidence>
<evidence type="ECO:0000313" key="8">
    <source>
        <dbReference type="Proteomes" id="UP000621560"/>
    </source>
</evidence>
<comment type="caution">
    <text evidence="7">The sequence shown here is derived from an EMBL/GenBank/DDBJ whole genome shotgun (WGS) entry which is preliminary data.</text>
</comment>
<keyword evidence="3 5" id="KW-1133">Transmembrane helix</keyword>
<dbReference type="Proteomes" id="UP000621560">
    <property type="component" value="Unassembled WGS sequence"/>
</dbReference>
<dbReference type="PANTHER" id="PTHR37422">
    <property type="entry name" value="TEICHURONIC ACID BIOSYNTHESIS PROTEIN TUAE"/>
    <property type="match status" value="1"/>
</dbReference>
<dbReference type="RefSeq" id="WP_190920667.1">
    <property type="nucleotide sequence ID" value="NZ_JACXIZ010000041.1"/>
</dbReference>
<dbReference type="GO" id="GO:0016020">
    <property type="term" value="C:membrane"/>
    <property type="evidence" value="ECO:0007669"/>
    <property type="project" value="UniProtKB-SubCell"/>
</dbReference>
<feature type="transmembrane region" description="Helical" evidence="5">
    <location>
        <begin position="195"/>
        <end position="217"/>
    </location>
</feature>
<dbReference type="Pfam" id="PF04932">
    <property type="entry name" value="Wzy_C"/>
    <property type="match status" value="1"/>
</dbReference>
<keyword evidence="4 5" id="KW-0472">Membrane</keyword>
<evidence type="ECO:0000256" key="5">
    <source>
        <dbReference type="SAM" id="Phobius"/>
    </source>
</evidence>
<dbReference type="AlphaFoldDB" id="A0A927BVF0"/>
<dbReference type="InterPro" id="IPR007016">
    <property type="entry name" value="O-antigen_ligase-rel_domated"/>
</dbReference>
<dbReference type="PANTHER" id="PTHR37422:SF17">
    <property type="entry name" value="O-ANTIGEN LIGASE"/>
    <property type="match status" value="1"/>
</dbReference>
<dbReference type="InterPro" id="IPR051533">
    <property type="entry name" value="WaaL-like"/>
</dbReference>
<feature type="transmembrane region" description="Helical" evidence="5">
    <location>
        <begin position="163"/>
        <end position="183"/>
    </location>
</feature>
<feature type="transmembrane region" description="Helical" evidence="5">
    <location>
        <begin position="81"/>
        <end position="102"/>
    </location>
</feature>
<feature type="transmembrane region" description="Helical" evidence="5">
    <location>
        <begin position="114"/>
        <end position="131"/>
    </location>
</feature>
<feature type="transmembrane region" description="Helical" evidence="5">
    <location>
        <begin position="47"/>
        <end position="69"/>
    </location>
</feature>
<name>A0A927BVF0_9BACL</name>
<keyword evidence="8" id="KW-1185">Reference proteome</keyword>
<sequence length="379" mass="43928">MISTWEIDKRRATLWSKQTKIFNIYILILLIIMVITNIVSLDPLYSIFSGLFVILLFGAMFHIVGSFISRADQNLQYKKQITVHLLFILVVSLVGNLIIPHWNWDSTWRMSGGIGPTMMALLSMFCFVWFMDLRIDRLFIKYSVVGVLLSVVILFWTMSRGRIISFLILIFYIAICYLIVMLNPKLKYTFNRKKSLFYSFSTCFFILSLLVVVYYLADNDQIISRLLTSIGERERAWEILIEGFKSNIWLGSYGWWNANEVIKEYSFYDFSIANSSHNHYLRVLSEVGLLGLLAICILPAALIILSLKKALFKSNLEKTQRKKLILYSGALFSFFVSQLVEDQYLNGIGNFQTGLFAWLTALTYYVLKKNDVDSNEKQT</sequence>
<organism evidence="7 8">
    <name type="scientific">Paenibacillus sabuli</name>
    <dbReference type="NCBI Taxonomy" id="2772509"/>
    <lineage>
        <taxon>Bacteria</taxon>
        <taxon>Bacillati</taxon>
        <taxon>Bacillota</taxon>
        <taxon>Bacilli</taxon>
        <taxon>Bacillales</taxon>
        <taxon>Paenibacillaceae</taxon>
        <taxon>Paenibacillus</taxon>
    </lineage>
</organism>
<gene>
    <name evidence="7" type="ORF">IDH44_20395</name>
</gene>
<feature type="transmembrane region" description="Helical" evidence="5">
    <location>
        <begin position="138"/>
        <end position="157"/>
    </location>
</feature>
<proteinExistence type="predicted"/>
<feature type="domain" description="O-antigen ligase-related" evidence="6">
    <location>
        <begin position="146"/>
        <end position="295"/>
    </location>
</feature>
<keyword evidence="2 5" id="KW-0812">Transmembrane</keyword>
<feature type="transmembrane region" description="Helical" evidence="5">
    <location>
        <begin position="289"/>
        <end position="312"/>
    </location>
</feature>
<feature type="transmembrane region" description="Helical" evidence="5">
    <location>
        <begin position="347"/>
        <end position="367"/>
    </location>
</feature>
<evidence type="ECO:0000259" key="6">
    <source>
        <dbReference type="Pfam" id="PF04932"/>
    </source>
</evidence>
<evidence type="ECO:0000256" key="1">
    <source>
        <dbReference type="ARBA" id="ARBA00004141"/>
    </source>
</evidence>
<protein>
    <submittedName>
        <fullName evidence="7">O-antigen ligase family protein</fullName>
    </submittedName>
</protein>